<evidence type="ECO:0000256" key="1">
    <source>
        <dbReference type="SAM" id="Coils"/>
    </source>
</evidence>
<feature type="coiled-coil region" evidence="1">
    <location>
        <begin position="53"/>
        <end position="80"/>
    </location>
</feature>
<proteinExistence type="predicted"/>
<feature type="non-terminal residue" evidence="2">
    <location>
        <position position="1"/>
    </location>
</feature>
<organism evidence="2">
    <name type="scientific">marine sediment metagenome</name>
    <dbReference type="NCBI Taxonomy" id="412755"/>
    <lineage>
        <taxon>unclassified sequences</taxon>
        <taxon>metagenomes</taxon>
        <taxon>ecological metagenomes</taxon>
    </lineage>
</organism>
<keyword evidence="1" id="KW-0175">Coiled coil</keyword>
<name>A0A0F9INY2_9ZZZZ</name>
<dbReference type="AlphaFoldDB" id="A0A0F9INY2"/>
<protein>
    <submittedName>
        <fullName evidence="2">Uncharacterized protein</fullName>
    </submittedName>
</protein>
<gene>
    <name evidence="2" type="ORF">LCGC14_1919630</name>
</gene>
<dbReference type="EMBL" id="LAZR01020419">
    <property type="protein sequence ID" value="KKL88942.1"/>
    <property type="molecule type" value="Genomic_DNA"/>
</dbReference>
<sequence length="107" mass="12566">ACFIIKYIVFLYIFMNYQLFGNVCNKGSSSIFFALKNDNDGKINISLKDVFDYLEYKDIYKKYEKQLQELEQEYQGLSEYGSMVVIGVPEDKLADSVYLTNYIYNIL</sequence>
<accession>A0A0F9INY2</accession>
<reference evidence="2" key="1">
    <citation type="journal article" date="2015" name="Nature">
        <title>Complex archaea that bridge the gap between prokaryotes and eukaryotes.</title>
        <authorList>
            <person name="Spang A."/>
            <person name="Saw J.H."/>
            <person name="Jorgensen S.L."/>
            <person name="Zaremba-Niedzwiedzka K."/>
            <person name="Martijn J."/>
            <person name="Lind A.E."/>
            <person name="van Eijk R."/>
            <person name="Schleper C."/>
            <person name="Guy L."/>
            <person name="Ettema T.J."/>
        </authorList>
    </citation>
    <scope>NUCLEOTIDE SEQUENCE</scope>
</reference>
<evidence type="ECO:0000313" key="2">
    <source>
        <dbReference type="EMBL" id="KKL88942.1"/>
    </source>
</evidence>
<comment type="caution">
    <text evidence="2">The sequence shown here is derived from an EMBL/GenBank/DDBJ whole genome shotgun (WGS) entry which is preliminary data.</text>
</comment>